<feature type="transmembrane region" description="Helical" evidence="1">
    <location>
        <begin position="18"/>
        <end position="36"/>
    </location>
</feature>
<keyword evidence="3" id="KW-1185">Reference proteome</keyword>
<name>A0ABM5QTB2_9LACO</name>
<keyword evidence="1" id="KW-0472">Membrane</keyword>
<evidence type="ECO:0000313" key="3">
    <source>
        <dbReference type="Proteomes" id="UP000028491"/>
    </source>
</evidence>
<evidence type="ECO:0000313" key="2">
    <source>
        <dbReference type="EMBL" id="AIG66147.1"/>
    </source>
</evidence>
<reference evidence="2 3" key="1">
    <citation type="journal article" date="2014" name="Genome Announc.">
        <title>Whole-Genome Sequence of Weissella ceti Strain WS08, Isolated from Diseased Rainbow Trout in Brazil.</title>
        <authorList>
            <person name="Figueiredo H.C."/>
            <person name="Leal G."/>
            <person name="Pereira F.L."/>
            <person name="Soares S.C."/>
            <person name="Dorella F.A."/>
            <person name="Carvalho A.F."/>
            <person name="Pereira U.P."/>
            <person name="Azevedo V.A."/>
        </authorList>
    </citation>
    <scope>NUCLEOTIDE SEQUENCE [LARGE SCALE GENOMIC DNA]</scope>
    <source>
        <strain evidence="2 3">WS08</strain>
    </source>
</reference>
<dbReference type="EMBL" id="CP007588">
    <property type="protein sequence ID" value="AIG66147.1"/>
    <property type="molecule type" value="Genomic_DNA"/>
</dbReference>
<gene>
    <name evidence="2" type="ORF">WS08_1209</name>
</gene>
<reference evidence="3" key="2">
    <citation type="submission" date="2014-04" db="EMBL/GenBank/DDBJ databases">
        <title>Complete genome of Weissella ceti strain WS08 isolated from diseased rainbow trout in Brazil.</title>
        <authorList>
            <person name="Figueiredo H.C.P."/>
            <person name="Leal C.A.G."/>
            <person name="Pereira F.L."/>
            <person name="Soares S.C."/>
            <person name="Dorella F.A."/>
            <person name="Carvalho A.F."/>
            <person name="Pereira U.P."/>
            <person name="Azevedo V.A.C."/>
        </authorList>
    </citation>
    <scope>NUCLEOTIDE SEQUENCE [LARGE SCALE GENOMIC DNA]</scope>
    <source>
        <strain evidence="3">WS08</strain>
    </source>
</reference>
<protein>
    <submittedName>
        <fullName evidence="2">Uncharacterized protein</fullName>
    </submittedName>
</protein>
<accession>A0ABM5QTB2</accession>
<keyword evidence="1" id="KW-0812">Transmembrane</keyword>
<sequence length="48" mass="5327">MLHYAKLRAALSSESARAFYIIACFAGVLLLPQIMMQSPIIGRCFIPL</sequence>
<keyword evidence="1" id="KW-1133">Transmembrane helix</keyword>
<evidence type="ECO:0000256" key="1">
    <source>
        <dbReference type="SAM" id="Phobius"/>
    </source>
</evidence>
<proteinExistence type="predicted"/>
<organism evidence="2 3">
    <name type="scientific">Weissella tructae</name>
    <dbReference type="NCBI Taxonomy" id="887702"/>
    <lineage>
        <taxon>Bacteria</taxon>
        <taxon>Bacillati</taxon>
        <taxon>Bacillota</taxon>
        <taxon>Bacilli</taxon>
        <taxon>Lactobacillales</taxon>
        <taxon>Lactobacillaceae</taxon>
        <taxon>Weissella</taxon>
    </lineage>
</organism>
<dbReference type="Proteomes" id="UP000028491">
    <property type="component" value="Chromosome"/>
</dbReference>